<accession>A0A1Y5S1J3</accession>
<dbReference type="PROSITE" id="PS51257">
    <property type="entry name" value="PROKAR_LIPOPROTEIN"/>
    <property type="match status" value="1"/>
</dbReference>
<keyword evidence="1" id="KW-0732">Signal</keyword>
<organism evidence="3 4">
    <name type="scientific">Pseudoruegeria aquimaris</name>
    <dbReference type="NCBI Taxonomy" id="393663"/>
    <lineage>
        <taxon>Bacteria</taxon>
        <taxon>Pseudomonadati</taxon>
        <taxon>Pseudomonadota</taxon>
        <taxon>Alphaproteobacteria</taxon>
        <taxon>Rhodobacterales</taxon>
        <taxon>Roseobacteraceae</taxon>
        <taxon>Pseudoruegeria</taxon>
    </lineage>
</organism>
<dbReference type="InterPro" id="IPR039567">
    <property type="entry name" value="Gly-zipper"/>
</dbReference>
<sequence>MSRAKVSVFVAALGVLALGACDGMSQSEKRAAQGATAGALVGLATAGSDPTKSAATGALIGGAAGAVLGNAEDNN</sequence>
<dbReference type="Pfam" id="PF13488">
    <property type="entry name" value="Gly-zipper_Omp"/>
    <property type="match status" value="1"/>
</dbReference>
<evidence type="ECO:0000313" key="3">
    <source>
        <dbReference type="EMBL" id="SLN29532.1"/>
    </source>
</evidence>
<proteinExistence type="predicted"/>
<name>A0A1Y5S1J3_9RHOB</name>
<dbReference type="Proteomes" id="UP000193409">
    <property type="component" value="Unassembled WGS sequence"/>
</dbReference>
<keyword evidence="4" id="KW-1185">Reference proteome</keyword>
<feature type="signal peptide" evidence="1">
    <location>
        <begin position="1"/>
        <end position="20"/>
    </location>
</feature>
<dbReference type="AlphaFoldDB" id="A0A1Y5S1J3"/>
<gene>
    <name evidence="3" type="ORF">PSA7680_01385</name>
</gene>
<evidence type="ECO:0000313" key="4">
    <source>
        <dbReference type="Proteomes" id="UP000193409"/>
    </source>
</evidence>
<feature type="domain" description="Glycine zipper" evidence="2">
    <location>
        <begin position="32"/>
        <end position="74"/>
    </location>
</feature>
<protein>
    <recommendedName>
        <fullName evidence="2">Glycine zipper domain-containing protein</fullName>
    </recommendedName>
</protein>
<dbReference type="EMBL" id="FWFQ01000007">
    <property type="protein sequence ID" value="SLN29532.1"/>
    <property type="molecule type" value="Genomic_DNA"/>
</dbReference>
<dbReference type="RefSeq" id="WP_085867936.1">
    <property type="nucleotide sequence ID" value="NZ_FWFQ01000007.1"/>
</dbReference>
<feature type="chain" id="PRO_5012170127" description="Glycine zipper domain-containing protein" evidence="1">
    <location>
        <begin position="21"/>
        <end position="75"/>
    </location>
</feature>
<reference evidence="3 4" key="1">
    <citation type="submission" date="2017-03" db="EMBL/GenBank/DDBJ databases">
        <authorList>
            <person name="Afonso C.L."/>
            <person name="Miller P.J."/>
            <person name="Scott M.A."/>
            <person name="Spackman E."/>
            <person name="Goraichik I."/>
            <person name="Dimitrov K.M."/>
            <person name="Suarez D.L."/>
            <person name="Swayne D.E."/>
        </authorList>
    </citation>
    <scope>NUCLEOTIDE SEQUENCE [LARGE SCALE GENOMIC DNA]</scope>
    <source>
        <strain evidence="3 4">CECT 7680</strain>
    </source>
</reference>
<evidence type="ECO:0000256" key="1">
    <source>
        <dbReference type="SAM" id="SignalP"/>
    </source>
</evidence>
<evidence type="ECO:0000259" key="2">
    <source>
        <dbReference type="Pfam" id="PF13488"/>
    </source>
</evidence>